<dbReference type="SUPFAM" id="SSF52540">
    <property type="entry name" value="P-loop containing nucleoside triphosphate hydrolases"/>
    <property type="match status" value="1"/>
</dbReference>
<dbReference type="EMBL" id="CAUOFW020008847">
    <property type="protein sequence ID" value="CAK9184136.1"/>
    <property type="molecule type" value="Genomic_DNA"/>
</dbReference>
<comment type="catalytic activity">
    <reaction evidence="12">
        <text>ATP + H2O = ADP + phosphate + H(+)</text>
        <dbReference type="Rhea" id="RHEA:13065"/>
        <dbReference type="ChEBI" id="CHEBI:15377"/>
        <dbReference type="ChEBI" id="CHEBI:15378"/>
        <dbReference type="ChEBI" id="CHEBI:30616"/>
        <dbReference type="ChEBI" id="CHEBI:43474"/>
        <dbReference type="ChEBI" id="CHEBI:456216"/>
        <dbReference type="EC" id="3.6.4.12"/>
    </reaction>
</comment>
<evidence type="ECO:0000256" key="10">
    <source>
        <dbReference type="ARBA" id="ARBA00023204"/>
    </source>
</evidence>
<dbReference type="FunFam" id="1.10.8.60:FF:000010">
    <property type="entry name" value="RuvB-like helicase"/>
    <property type="match status" value="1"/>
</dbReference>
<evidence type="ECO:0000256" key="8">
    <source>
        <dbReference type="ARBA" id="ARBA00023015"/>
    </source>
</evidence>
<evidence type="ECO:0000256" key="1">
    <source>
        <dbReference type="ARBA" id="ARBA00004123"/>
    </source>
</evidence>
<dbReference type="InterPro" id="IPR041048">
    <property type="entry name" value="RuvB-like_C"/>
</dbReference>
<dbReference type="InterPro" id="IPR027417">
    <property type="entry name" value="P-loop_NTPase"/>
</dbReference>
<evidence type="ECO:0000256" key="11">
    <source>
        <dbReference type="ARBA" id="ARBA00023242"/>
    </source>
</evidence>
<evidence type="ECO:0000256" key="12">
    <source>
        <dbReference type="RuleBase" id="RU363048"/>
    </source>
</evidence>
<evidence type="ECO:0000256" key="3">
    <source>
        <dbReference type="ARBA" id="ARBA00022741"/>
    </source>
</evidence>
<evidence type="ECO:0000259" key="14">
    <source>
        <dbReference type="SMART" id="SM00382"/>
    </source>
</evidence>
<comment type="subcellular location">
    <subcellularLocation>
        <location evidence="1">Nucleus</location>
    </subcellularLocation>
</comment>
<dbReference type="EC" id="3.6.4.12" evidence="12"/>
<dbReference type="GO" id="GO:0005524">
    <property type="term" value="F:ATP binding"/>
    <property type="evidence" value="ECO:0007669"/>
    <property type="project" value="UniProtKB-KW"/>
</dbReference>
<dbReference type="SMART" id="SM00382">
    <property type="entry name" value="AAA"/>
    <property type="match status" value="1"/>
</dbReference>
<keyword evidence="9 12" id="KW-0804">Transcription</keyword>
<evidence type="ECO:0000256" key="4">
    <source>
        <dbReference type="ARBA" id="ARBA00022763"/>
    </source>
</evidence>
<gene>
    <name evidence="15" type="ORF">ILEXP_LOCUS54429</name>
</gene>
<evidence type="ECO:0000313" key="15">
    <source>
        <dbReference type="EMBL" id="CAK9184136.1"/>
    </source>
</evidence>
<keyword evidence="4" id="KW-0227">DNA damage</keyword>
<comment type="similarity">
    <text evidence="2 12">Belongs to the RuvB family.</text>
</comment>
<evidence type="ECO:0000256" key="7">
    <source>
        <dbReference type="ARBA" id="ARBA00022840"/>
    </source>
</evidence>
<dbReference type="GO" id="GO:0003678">
    <property type="term" value="F:DNA helicase activity"/>
    <property type="evidence" value="ECO:0007669"/>
    <property type="project" value="UniProtKB-EC"/>
</dbReference>
<dbReference type="InterPro" id="IPR042487">
    <property type="entry name" value="RuvBL1/2_DNA/RNA_bd_dom"/>
</dbReference>
<dbReference type="GO" id="GO:0006281">
    <property type="term" value="P:DNA repair"/>
    <property type="evidence" value="ECO:0007669"/>
    <property type="project" value="UniProtKB-KW"/>
</dbReference>
<dbReference type="Pfam" id="PF06068">
    <property type="entry name" value="TIP49"/>
    <property type="match status" value="1"/>
</dbReference>
<dbReference type="FunFam" id="2.40.50.360:FF:000002">
    <property type="entry name" value="RuvB-like helicase"/>
    <property type="match status" value="1"/>
</dbReference>
<keyword evidence="10" id="KW-0234">DNA repair</keyword>
<comment type="caution">
    <text evidence="15">The sequence shown here is derived from an EMBL/GenBank/DDBJ whole genome shotgun (WGS) entry which is preliminary data.</text>
</comment>
<keyword evidence="16" id="KW-1185">Reference proteome</keyword>
<feature type="region of interest" description="Disordered" evidence="13">
    <location>
        <begin position="1"/>
        <end position="90"/>
    </location>
</feature>
<dbReference type="InterPro" id="IPR010339">
    <property type="entry name" value="TIP49_P-loop"/>
</dbReference>
<evidence type="ECO:0000313" key="16">
    <source>
        <dbReference type="Proteomes" id="UP001642360"/>
    </source>
</evidence>
<dbReference type="GO" id="GO:0005634">
    <property type="term" value="C:nucleus"/>
    <property type="evidence" value="ECO:0007669"/>
    <property type="project" value="UniProtKB-SubCell"/>
</dbReference>
<dbReference type="AlphaFoldDB" id="A0ABC8USU9"/>
<evidence type="ECO:0000256" key="6">
    <source>
        <dbReference type="ARBA" id="ARBA00022806"/>
    </source>
</evidence>
<sequence length="675" mass="75011">MQRKEKQRKFHEALVSILYPPPPSPPHQEEDDEEQPNTSRDGLNLDRIPDELEEEKCSSPSSDNEGGFGLQKLTRAQRKRLRKKKLKEADSCRKKRKIIGPLLPTSSDGGDGVCCAVVKNEPQAVRQNAEQELDTRIDKPGEAAACANENKLKQRRMTKKLAKERLKLSVVEKNHQADYQDIDTAEVAAAKNCVASLSNVVQPPPPVAAMAELKLSEMRDLTRIERIGAHSHIRGLGLDSTLEPRSVSEGMVGQTSARKAAGVIVQMIKEGKIAGRAILLAGQPGTGKTAIAMGMAKSLGQETPFAMLAGSELFSLEMSKTEALMQAFRKAIGVRIKEENEVIEGEVVEIQIDRPAVAGAASKTGRLNLKTTEMETVYDLGAKMIEALGKQKVQSGDVIAIDKASGKITKLGRSFSRSRDYDAMGPQTKFVQCPDGELQKRKEVVHFVTLHEIDVINSRTQGFLALFTGDTGEIRAEVREQIDTKVAEWREEGKAEIVPGVLFIDEVHMLDIECFSFLNRALENDMAPILVVATNRGITTIRGTNYKSPHGIPIDFLDRLLIISTQPYTEEDIRRILDIRCQEEDVQMSEDAKILLTRIGVDTSLRYAIHLITSAALACQKRKGKLVEMEDISHVYELFWDVKRSTQYLMEYQGQYMFNEVPTGEGDYHTNAMIS</sequence>
<dbReference type="PANTHER" id="PTHR11093">
    <property type="entry name" value="RUVB-RELATED REPTIN AND PONTIN"/>
    <property type="match status" value="1"/>
</dbReference>
<keyword evidence="3 12" id="KW-0547">Nucleotide-binding</keyword>
<keyword evidence="5 12" id="KW-0378">Hydrolase</keyword>
<keyword evidence="8 12" id="KW-0805">Transcription regulation</keyword>
<dbReference type="Gene3D" id="2.40.50.360">
    <property type="entry name" value="RuvB-like helicase, domain II"/>
    <property type="match status" value="1"/>
</dbReference>
<dbReference type="InterPro" id="IPR003593">
    <property type="entry name" value="AAA+_ATPase"/>
</dbReference>
<dbReference type="Gene3D" id="3.40.50.300">
    <property type="entry name" value="P-loop containing nucleotide triphosphate hydrolases"/>
    <property type="match status" value="1"/>
</dbReference>
<keyword evidence="11 12" id="KW-0539">Nucleus</keyword>
<evidence type="ECO:0000256" key="13">
    <source>
        <dbReference type="SAM" id="MobiDB-lite"/>
    </source>
</evidence>
<proteinExistence type="inferred from homology"/>
<protein>
    <recommendedName>
        <fullName evidence="12">RuvB-like helicase</fullName>
        <ecNumber evidence="12">3.6.4.12</ecNumber>
    </recommendedName>
</protein>
<reference evidence="15 16" key="1">
    <citation type="submission" date="2024-02" db="EMBL/GenBank/DDBJ databases">
        <authorList>
            <person name="Vignale AGUSTIN F."/>
            <person name="Sosa J E."/>
            <person name="Modenutti C."/>
        </authorList>
    </citation>
    <scope>NUCLEOTIDE SEQUENCE [LARGE SCALE GENOMIC DNA]</scope>
</reference>
<dbReference type="Proteomes" id="UP001642360">
    <property type="component" value="Unassembled WGS sequence"/>
</dbReference>
<dbReference type="FunFam" id="3.40.50.300:FF:002221">
    <property type="entry name" value="RuvB-like 2"/>
    <property type="match status" value="2"/>
</dbReference>
<evidence type="ECO:0000256" key="2">
    <source>
        <dbReference type="ARBA" id="ARBA00007519"/>
    </source>
</evidence>
<dbReference type="InterPro" id="IPR027238">
    <property type="entry name" value="RuvB-like"/>
</dbReference>
<dbReference type="GO" id="GO:0016787">
    <property type="term" value="F:hydrolase activity"/>
    <property type="evidence" value="ECO:0007669"/>
    <property type="project" value="UniProtKB-KW"/>
</dbReference>
<organism evidence="15 16">
    <name type="scientific">Ilex paraguariensis</name>
    <name type="common">yerba mate</name>
    <dbReference type="NCBI Taxonomy" id="185542"/>
    <lineage>
        <taxon>Eukaryota</taxon>
        <taxon>Viridiplantae</taxon>
        <taxon>Streptophyta</taxon>
        <taxon>Embryophyta</taxon>
        <taxon>Tracheophyta</taxon>
        <taxon>Spermatophyta</taxon>
        <taxon>Magnoliopsida</taxon>
        <taxon>eudicotyledons</taxon>
        <taxon>Gunneridae</taxon>
        <taxon>Pentapetalae</taxon>
        <taxon>asterids</taxon>
        <taxon>campanulids</taxon>
        <taxon>Aquifoliales</taxon>
        <taxon>Aquifoliaceae</taxon>
        <taxon>Ilex</taxon>
    </lineage>
</organism>
<keyword evidence="7 12" id="KW-0067">ATP-binding</keyword>
<evidence type="ECO:0000256" key="5">
    <source>
        <dbReference type="ARBA" id="ARBA00022801"/>
    </source>
</evidence>
<keyword evidence="6 12" id="KW-0347">Helicase</keyword>
<feature type="compositionally biased region" description="Basic residues" evidence="13">
    <location>
        <begin position="75"/>
        <end position="86"/>
    </location>
</feature>
<name>A0ABC8USU9_9AQUA</name>
<accession>A0ABC8USU9</accession>
<dbReference type="Pfam" id="PF17856">
    <property type="entry name" value="TIP49_C"/>
    <property type="match status" value="1"/>
</dbReference>
<feature type="domain" description="AAA+ ATPase" evidence="14">
    <location>
        <begin position="274"/>
        <end position="567"/>
    </location>
</feature>
<dbReference type="Gene3D" id="1.10.8.60">
    <property type="match status" value="1"/>
</dbReference>
<evidence type="ECO:0000256" key="9">
    <source>
        <dbReference type="ARBA" id="ARBA00023163"/>
    </source>
</evidence>